<evidence type="ECO:0000256" key="2">
    <source>
        <dbReference type="ARBA" id="ARBA00012135"/>
    </source>
</evidence>
<keyword evidence="3" id="KW-0808">Transferase</keyword>
<reference evidence="9" key="1">
    <citation type="submission" date="2018-02" db="EMBL/GenBank/DDBJ databases">
        <authorList>
            <person name="Clavel T."/>
            <person name="Strowig T."/>
        </authorList>
    </citation>
    <scope>NUCLEOTIDE SEQUENCE [LARGE SCALE GENOMIC DNA]</scope>
    <source>
        <strain evidence="9">DSM 100764</strain>
    </source>
</reference>
<gene>
    <name evidence="8" type="primary">thiD</name>
    <name evidence="8" type="ORF">C5O25_05880</name>
</gene>
<dbReference type="InterPro" id="IPR004399">
    <property type="entry name" value="HMP/HMP-P_kinase_dom"/>
</dbReference>
<evidence type="ECO:0000256" key="4">
    <source>
        <dbReference type="ARBA" id="ARBA00022741"/>
    </source>
</evidence>
<dbReference type="Proteomes" id="UP000244925">
    <property type="component" value="Unassembled WGS sequence"/>
</dbReference>
<evidence type="ECO:0000256" key="6">
    <source>
        <dbReference type="ARBA" id="ARBA00022840"/>
    </source>
</evidence>
<keyword evidence="5 8" id="KW-0418">Kinase</keyword>
<proteinExistence type="predicted"/>
<name>A0A2V1IZS4_9BACT</name>
<dbReference type="SUPFAM" id="SSF53613">
    <property type="entry name" value="Ribokinase-like"/>
    <property type="match status" value="1"/>
</dbReference>
<dbReference type="CDD" id="cd01169">
    <property type="entry name" value="HMPP_kinase"/>
    <property type="match status" value="1"/>
</dbReference>
<evidence type="ECO:0000259" key="7">
    <source>
        <dbReference type="Pfam" id="PF08543"/>
    </source>
</evidence>
<dbReference type="FunFam" id="3.40.1190.20:FF:000003">
    <property type="entry name" value="Phosphomethylpyrimidine kinase ThiD"/>
    <property type="match status" value="1"/>
</dbReference>
<dbReference type="Gene3D" id="3.40.1190.20">
    <property type="match status" value="1"/>
</dbReference>
<comment type="pathway">
    <text evidence="1">Cofactor biosynthesis; thiamine diphosphate biosynthesis.</text>
</comment>
<evidence type="ECO:0000256" key="3">
    <source>
        <dbReference type="ARBA" id="ARBA00022679"/>
    </source>
</evidence>
<keyword evidence="9" id="KW-1185">Reference proteome</keyword>
<dbReference type="PANTHER" id="PTHR20858:SF17">
    <property type="entry name" value="HYDROXYMETHYLPYRIMIDINE_PHOSPHOMETHYLPYRIMIDINE KINASE THI20-RELATED"/>
    <property type="match status" value="1"/>
</dbReference>
<evidence type="ECO:0000313" key="8">
    <source>
        <dbReference type="EMBL" id="PWB07889.1"/>
    </source>
</evidence>
<dbReference type="AlphaFoldDB" id="A0A2V1IZS4"/>
<evidence type="ECO:0000313" key="9">
    <source>
        <dbReference type="Proteomes" id="UP000244925"/>
    </source>
</evidence>
<dbReference type="GO" id="GO:0005524">
    <property type="term" value="F:ATP binding"/>
    <property type="evidence" value="ECO:0007669"/>
    <property type="project" value="UniProtKB-KW"/>
</dbReference>
<dbReference type="GO" id="GO:0009228">
    <property type="term" value="P:thiamine biosynthetic process"/>
    <property type="evidence" value="ECO:0007669"/>
    <property type="project" value="InterPro"/>
</dbReference>
<dbReference type="GO" id="GO:0005829">
    <property type="term" value="C:cytosol"/>
    <property type="evidence" value="ECO:0007669"/>
    <property type="project" value="TreeGrafter"/>
</dbReference>
<organism evidence="8 9">
    <name type="scientific">Paramuribaculum intestinale</name>
    <dbReference type="NCBI Taxonomy" id="2094151"/>
    <lineage>
        <taxon>Bacteria</taxon>
        <taxon>Pseudomonadati</taxon>
        <taxon>Bacteroidota</taxon>
        <taxon>Bacteroidia</taxon>
        <taxon>Bacteroidales</taxon>
        <taxon>Muribaculaceae</taxon>
        <taxon>Paramuribaculum</taxon>
    </lineage>
</organism>
<dbReference type="GO" id="GO:0008972">
    <property type="term" value="F:phosphomethylpyrimidine kinase activity"/>
    <property type="evidence" value="ECO:0007669"/>
    <property type="project" value="InterPro"/>
</dbReference>
<dbReference type="GeneID" id="93424079"/>
<dbReference type="EMBL" id="PUBV01000009">
    <property type="protein sequence ID" value="PWB07889.1"/>
    <property type="molecule type" value="Genomic_DNA"/>
</dbReference>
<sequence length="268" mass="28230">MRRYIPVLTIAGSDSSGGAGIQADIKTMSAIGCYGMSAITALTAQNTVGVGAIEGVSPMMVKAQIDAVFADISPAAVKTGMLFSAPIVEAVAEVLGHHCVKNLVVDPVMVSTSGKRLIADDAVEAMRRTLFPMLTLITPNRNESEALTGCDDPRRQAEELRRQGCANVLVKGGDSDAVDFKTDMLLTADGDWIELKADAVDTPNTHGTGCTLSSAIACYMAIGYSLPRAVEMGKLFVTRALRSGAKVTTGKGHGPVDHFFSPRKLKIT</sequence>
<dbReference type="RefSeq" id="WP_107035806.1">
    <property type="nucleotide sequence ID" value="NZ_CAOYOO010000001.1"/>
</dbReference>
<keyword evidence="4" id="KW-0547">Nucleotide-binding</keyword>
<dbReference type="InterPro" id="IPR029056">
    <property type="entry name" value="Ribokinase-like"/>
</dbReference>
<dbReference type="GO" id="GO:0008902">
    <property type="term" value="F:hydroxymethylpyrimidine kinase activity"/>
    <property type="evidence" value="ECO:0007669"/>
    <property type="project" value="UniProtKB-EC"/>
</dbReference>
<dbReference type="EC" id="2.7.1.49" evidence="2"/>
<dbReference type="PANTHER" id="PTHR20858">
    <property type="entry name" value="PHOSPHOMETHYLPYRIMIDINE KINASE"/>
    <property type="match status" value="1"/>
</dbReference>
<feature type="domain" description="Pyridoxamine kinase/Phosphomethylpyrimidine kinase" evidence="7">
    <location>
        <begin position="14"/>
        <end position="257"/>
    </location>
</feature>
<protein>
    <recommendedName>
        <fullName evidence="2">hydroxymethylpyrimidine kinase</fullName>
        <ecNumber evidence="2">2.7.1.49</ecNumber>
    </recommendedName>
</protein>
<evidence type="ECO:0000256" key="1">
    <source>
        <dbReference type="ARBA" id="ARBA00004948"/>
    </source>
</evidence>
<comment type="caution">
    <text evidence="8">The sequence shown here is derived from an EMBL/GenBank/DDBJ whole genome shotgun (WGS) entry which is preliminary data.</text>
</comment>
<dbReference type="NCBIfam" id="TIGR00097">
    <property type="entry name" value="HMP-P_kinase"/>
    <property type="match status" value="1"/>
</dbReference>
<evidence type="ECO:0000256" key="5">
    <source>
        <dbReference type="ARBA" id="ARBA00022777"/>
    </source>
</evidence>
<dbReference type="Pfam" id="PF08543">
    <property type="entry name" value="Phos_pyr_kin"/>
    <property type="match status" value="1"/>
</dbReference>
<accession>A0A2V1IZS4</accession>
<keyword evidence="6" id="KW-0067">ATP-binding</keyword>
<dbReference type="InterPro" id="IPR013749">
    <property type="entry name" value="PM/HMP-P_kinase-1"/>
</dbReference>